<dbReference type="AlphaFoldDB" id="A0A561VM57"/>
<dbReference type="Pfam" id="PF13671">
    <property type="entry name" value="AAA_33"/>
    <property type="match status" value="1"/>
</dbReference>
<proteinExistence type="predicted"/>
<accession>A0A561VM57</accession>
<dbReference type="RefSeq" id="WP_122978754.1">
    <property type="nucleotide sequence ID" value="NZ_BOMX01000088.1"/>
</dbReference>
<evidence type="ECO:0000313" key="2">
    <source>
        <dbReference type="Proteomes" id="UP000320239"/>
    </source>
</evidence>
<keyword evidence="1" id="KW-0418">Kinase</keyword>
<dbReference type="OrthoDB" id="3523587at2"/>
<keyword evidence="2" id="KW-1185">Reference proteome</keyword>
<organism evidence="1 2">
    <name type="scientific">Actinoplanes teichomyceticus</name>
    <dbReference type="NCBI Taxonomy" id="1867"/>
    <lineage>
        <taxon>Bacteria</taxon>
        <taxon>Bacillati</taxon>
        <taxon>Actinomycetota</taxon>
        <taxon>Actinomycetes</taxon>
        <taxon>Micromonosporales</taxon>
        <taxon>Micromonosporaceae</taxon>
        <taxon>Actinoplanes</taxon>
    </lineage>
</organism>
<gene>
    <name evidence="1" type="ORF">FHX34_105563</name>
</gene>
<name>A0A561VM57_ACTTI</name>
<comment type="caution">
    <text evidence="1">The sequence shown here is derived from an EMBL/GenBank/DDBJ whole genome shotgun (WGS) entry which is preliminary data.</text>
</comment>
<keyword evidence="1" id="KW-0808">Transferase</keyword>
<dbReference type="SUPFAM" id="SSF52540">
    <property type="entry name" value="P-loop containing nucleoside triphosphate hydrolases"/>
    <property type="match status" value="1"/>
</dbReference>
<dbReference type="InterPro" id="IPR027417">
    <property type="entry name" value="P-loop_NTPase"/>
</dbReference>
<evidence type="ECO:0000313" key="1">
    <source>
        <dbReference type="EMBL" id="TWG12695.1"/>
    </source>
</evidence>
<sequence>MATLADLAVLDPAATGATVHIAPAAGRDLRGRPVGELGFPAGSLLVVAGVPGAGKTTLLKRLLPQPGVRVLDSEQERARLSRYLGALPYRYWRPLVHASHYLRLLRALRGRESIVVHECGTRAWARKLITAAAGRAGRRTHLLLLDVDPRVALAGQEARKRKVRPSVFAAHCRNWQRLLRDVADPGHPIHRDAATITIIDRAAAAGLTAIRFAGLRLVATAGPAEAQAGEGNDRIGFAA</sequence>
<protein>
    <submittedName>
        <fullName evidence="1">Putative kinase</fullName>
    </submittedName>
</protein>
<reference evidence="1 2" key="1">
    <citation type="submission" date="2019-06" db="EMBL/GenBank/DDBJ databases">
        <title>Sequencing the genomes of 1000 actinobacteria strains.</title>
        <authorList>
            <person name="Klenk H.-P."/>
        </authorList>
    </citation>
    <scope>NUCLEOTIDE SEQUENCE [LARGE SCALE GENOMIC DNA]</scope>
    <source>
        <strain evidence="1 2">DSM 43866</strain>
    </source>
</reference>
<dbReference type="EMBL" id="VIWY01000005">
    <property type="protein sequence ID" value="TWG12695.1"/>
    <property type="molecule type" value="Genomic_DNA"/>
</dbReference>
<dbReference type="Gene3D" id="3.40.50.300">
    <property type="entry name" value="P-loop containing nucleotide triphosphate hydrolases"/>
    <property type="match status" value="1"/>
</dbReference>
<dbReference type="Proteomes" id="UP000320239">
    <property type="component" value="Unassembled WGS sequence"/>
</dbReference>
<dbReference type="GO" id="GO:0016301">
    <property type="term" value="F:kinase activity"/>
    <property type="evidence" value="ECO:0007669"/>
    <property type="project" value="UniProtKB-KW"/>
</dbReference>